<dbReference type="PROSITE" id="PS00108">
    <property type="entry name" value="PROTEIN_KINASE_ST"/>
    <property type="match status" value="1"/>
</dbReference>
<dbReference type="InterPro" id="IPR011009">
    <property type="entry name" value="Kinase-like_dom_sf"/>
</dbReference>
<protein>
    <submittedName>
        <fullName evidence="7">Serine/threonine-protein kinase TOUSLED</fullName>
    </submittedName>
</protein>
<dbReference type="InterPro" id="IPR008271">
    <property type="entry name" value="Ser/Thr_kinase_AS"/>
</dbReference>
<dbReference type="PROSITE" id="PS50011">
    <property type="entry name" value="PROTEIN_KINASE_DOM"/>
    <property type="match status" value="1"/>
</dbReference>
<dbReference type="GO" id="GO:0005634">
    <property type="term" value="C:nucleus"/>
    <property type="evidence" value="ECO:0007669"/>
    <property type="project" value="TreeGrafter"/>
</dbReference>
<reference evidence="7" key="1">
    <citation type="journal article" date="2014" name="PLoS ONE">
        <title>Transcriptome-Based Identification of ABC Transporters in the Western Tarnished Plant Bug Lygus hesperus.</title>
        <authorList>
            <person name="Hull J.J."/>
            <person name="Chaney K."/>
            <person name="Geib S.M."/>
            <person name="Fabrick J.A."/>
            <person name="Brent C.S."/>
            <person name="Walsh D."/>
            <person name="Lavine L.C."/>
        </authorList>
    </citation>
    <scope>NUCLEOTIDE SEQUENCE</scope>
</reference>
<organism evidence="7">
    <name type="scientific">Lygus hesperus</name>
    <name type="common">Western plant bug</name>
    <dbReference type="NCBI Taxonomy" id="30085"/>
    <lineage>
        <taxon>Eukaryota</taxon>
        <taxon>Metazoa</taxon>
        <taxon>Ecdysozoa</taxon>
        <taxon>Arthropoda</taxon>
        <taxon>Hexapoda</taxon>
        <taxon>Insecta</taxon>
        <taxon>Pterygota</taxon>
        <taxon>Neoptera</taxon>
        <taxon>Paraneoptera</taxon>
        <taxon>Hemiptera</taxon>
        <taxon>Heteroptera</taxon>
        <taxon>Panheteroptera</taxon>
        <taxon>Cimicomorpha</taxon>
        <taxon>Miridae</taxon>
        <taxon>Mirini</taxon>
        <taxon>Lygus</taxon>
    </lineage>
</organism>
<reference evidence="8" key="3">
    <citation type="journal article" date="2016" name="Gigascience">
        <title>De novo construction of an expanded transcriptome assembly for the western tarnished plant bug, Lygus hesperus.</title>
        <authorList>
            <person name="Tassone E.E."/>
            <person name="Geib S.M."/>
            <person name="Hall B."/>
            <person name="Fabrick J.A."/>
            <person name="Brent C.S."/>
            <person name="Hull J.J."/>
        </authorList>
    </citation>
    <scope>NUCLEOTIDE SEQUENCE</scope>
</reference>
<evidence type="ECO:0000256" key="1">
    <source>
        <dbReference type="ARBA" id="ARBA00022527"/>
    </source>
</evidence>
<keyword evidence="5" id="KW-0067">ATP-binding</keyword>
<dbReference type="GO" id="GO:0004674">
    <property type="term" value="F:protein serine/threonine kinase activity"/>
    <property type="evidence" value="ECO:0007669"/>
    <property type="project" value="UniProtKB-KW"/>
</dbReference>
<dbReference type="GO" id="GO:0007059">
    <property type="term" value="P:chromosome segregation"/>
    <property type="evidence" value="ECO:0007669"/>
    <property type="project" value="TreeGrafter"/>
</dbReference>
<dbReference type="SUPFAM" id="SSF56112">
    <property type="entry name" value="Protein kinase-like (PK-like)"/>
    <property type="match status" value="1"/>
</dbReference>
<reference evidence="7" key="2">
    <citation type="submission" date="2014-07" db="EMBL/GenBank/DDBJ databases">
        <authorList>
            <person name="Hull J."/>
        </authorList>
    </citation>
    <scope>NUCLEOTIDE SEQUENCE</scope>
</reference>
<gene>
    <name evidence="7" type="primary">TOUSLED</name>
    <name evidence="7" type="ORF">CM83_10816</name>
    <name evidence="8" type="ORF">g.11704</name>
</gene>
<evidence type="ECO:0000313" key="7">
    <source>
        <dbReference type="EMBL" id="JAG12520.1"/>
    </source>
</evidence>
<sequence>MKIIHYDLKPANILFHNGEVKISDFGLSKQVAESEKSIELTSQGAGTLCYLPPECFVTTSCPHITSAVDIWSCGVILFQMLYGKRPFGPPLNNINVADLATRPTTTFTVEFPPKPVISDAAKNFIRQCLSINPIHRPDVKTIFDNPFFKRVK</sequence>
<keyword evidence="3" id="KW-0547">Nucleotide-binding</keyword>
<keyword evidence="2" id="KW-0808">Transferase</keyword>
<dbReference type="GO" id="GO:0035556">
    <property type="term" value="P:intracellular signal transduction"/>
    <property type="evidence" value="ECO:0007669"/>
    <property type="project" value="TreeGrafter"/>
</dbReference>
<dbReference type="AlphaFoldDB" id="A0A0A9X5Z6"/>
<proteinExistence type="predicted"/>
<evidence type="ECO:0000259" key="6">
    <source>
        <dbReference type="PROSITE" id="PS50011"/>
    </source>
</evidence>
<name>A0A0A9X5Z6_LYGHE</name>
<keyword evidence="4 7" id="KW-0418">Kinase</keyword>
<dbReference type="InterPro" id="IPR000719">
    <property type="entry name" value="Prot_kinase_dom"/>
</dbReference>
<evidence type="ECO:0000313" key="8">
    <source>
        <dbReference type="EMBL" id="JAQ07185.1"/>
    </source>
</evidence>
<evidence type="ECO:0000256" key="5">
    <source>
        <dbReference type="ARBA" id="ARBA00022840"/>
    </source>
</evidence>
<evidence type="ECO:0000256" key="2">
    <source>
        <dbReference type="ARBA" id="ARBA00022679"/>
    </source>
</evidence>
<dbReference type="Pfam" id="PF00069">
    <property type="entry name" value="Pkinase"/>
    <property type="match status" value="1"/>
</dbReference>
<accession>A0A0A9X5Z6</accession>
<dbReference type="EMBL" id="GDHC01011444">
    <property type="protein sequence ID" value="JAQ07185.1"/>
    <property type="molecule type" value="Transcribed_RNA"/>
</dbReference>
<feature type="domain" description="Protein kinase" evidence="6">
    <location>
        <begin position="1"/>
        <end position="148"/>
    </location>
</feature>
<evidence type="ECO:0000256" key="3">
    <source>
        <dbReference type="ARBA" id="ARBA00022741"/>
    </source>
</evidence>
<dbReference type="GO" id="GO:0005524">
    <property type="term" value="F:ATP binding"/>
    <property type="evidence" value="ECO:0007669"/>
    <property type="project" value="UniProtKB-KW"/>
</dbReference>
<dbReference type="PANTHER" id="PTHR22974:SF23">
    <property type="entry name" value="TOUSLED-LIKE KINASE, ISOFORM G"/>
    <property type="match status" value="1"/>
</dbReference>
<evidence type="ECO:0000256" key="4">
    <source>
        <dbReference type="ARBA" id="ARBA00022777"/>
    </source>
</evidence>
<dbReference type="EMBL" id="GBHO01031084">
    <property type="protein sequence ID" value="JAG12520.1"/>
    <property type="molecule type" value="Transcribed_RNA"/>
</dbReference>
<keyword evidence="1" id="KW-0723">Serine/threonine-protein kinase</keyword>
<dbReference type="SMART" id="SM00220">
    <property type="entry name" value="S_TKc"/>
    <property type="match status" value="1"/>
</dbReference>
<dbReference type="PANTHER" id="PTHR22974">
    <property type="entry name" value="MIXED LINEAGE PROTEIN KINASE"/>
    <property type="match status" value="1"/>
</dbReference>
<dbReference type="Gene3D" id="1.10.510.10">
    <property type="entry name" value="Transferase(Phosphotransferase) domain 1"/>
    <property type="match status" value="1"/>
</dbReference>